<keyword evidence="1" id="KW-1133">Transmembrane helix</keyword>
<dbReference type="EMBL" id="CBTY010000009">
    <property type="protein sequence ID" value="CDI06254.1"/>
    <property type="molecule type" value="Genomic_DNA"/>
</dbReference>
<keyword evidence="3" id="KW-1185">Reference proteome</keyword>
<name>V6AUN5_9ARCH</name>
<keyword evidence="1" id="KW-0812">Transmembrane</keyword>
<evidence type="ECO:0000313" key="2">
    <source>
        <dbReference type="EMBL" id="CDI06254.1"/>
    </source>
</evidence>
<proteinExistence type="predicted"/>
<dbReference type="STRING" id="1407055.NITUZ_40420"/>
<evidence type="ECO:0000313" key="3">
    <source>
        <dbReference type="Proteomes" id="UP000018159"/>
    </source>
</evidence>
<protein>
    <submittedName>
        <fullName evidence="2">Uncharacterized protein</fullName>
    </submittedName>
</protein>
<sequence>MRILIVFLIYGTLVAIANISIIGQSGEHIFYYVLNFPVERFVISPILLHQANETNYFISSHEIIILRLVSGLLFWGMIGAIIQIGKKQFLKKKLL</sequence>
<comment type="caution">
    <text evidence="2">The sequence shown here is derived from an EMBL/GenBank/DDBJ whole genome shotgun (WGS) entry which is preliminary data.</text>
</comment>
<dbReference type="Proteomes" id="UP000018159">
    <property type="component" value="Unassembled WGS sequence"/>
</dbReference>
<keyword evidence="1" id="KW-0472">Membrane</keyword>
<gene>
    <name evidence="2" type="ORF">NITUZ_40420</name>
</gene>
<feature type="transmembrane region" description="Helical" evidence="1">
    <location>
        <begin position="64"/>
        <end position="85"/>
    </location>
</feature>
<evidence type="ECO:0000256" key="1">
    <source>
        <dbReference type="SAM" id="Phobius"/>
    </source>
</evidence>
<accession>V6AUN5</accession>
<reference evidence="2 3" key="1">
    <citation type="journal article" date="2013" name="PLoS ONE">
        <title>Enrichment and Genome Sequence of the Group I.1a Ammonia-Oxidizing Archaeon ?Ca. Nitrosotenuis uzonensis? Representing a Clade Globally.</title>
        <authorList>
            <person name="Lebedeva E.V."/>
            <person name="Hatzenpichler R."/>
            <person name="Pelletier E."/>
            <person name="Schuster N."/>
            <person name="Hauzmayer S."/>
            <person name="Bulaev A."/>
            <person name="Grigor'eva N.V."/>
            <person name="Galushko A."/>
            <person name="Schmid M."/>
            <person name="Palatinszky M."/>
            <person name="Le Paslier D."/>
            <person name="Daims H."/>
            <person name="Wagner M."/>
        </authorList>
    </citation>
    <scope>NUCLEOTIDE SEQUENCE [LARGE SCALE GENOMIC DNA]</scope>
    <source>
        <strain evidence="2 3">N4</strain>
    </source>
</reference>
<organism evidence="2 3">
    <name type="scientific">Candidatus Nitrosotenuis uzonensis</name>
    <dbReference type="NCBI Taxonomy" id="1407055"/>
    <lineage>
        <taxon>Archaea</taxon>
        <taxon>Nitrososphaerota</taxon>
        <taxon>Candidatus Nitrosotenuis</taxon>
    </lineage>
</organism>
<dbReference type="AlphaFoldDB" id="V6AUN5"/>